<proteinExistence type="predicted"/>
<feature type="region of interest" description="Disordered" evidence="1">
    <location>
        <begin position="1"/>
        <end position="25"/>
    </location>
</feature>
<evidence type="ECO:0000256" key="1">
    <source>
        <dbReference type="SAM" id="MobiDB-lite"/>
    </source>
</evidence>
<dbReference type="RefSeq" id="XP_043139904.1">
    <property type="nucleotide sequence ID" value="XM_043282535.1"/>
</dbReference>
<dbReference type="EMBL" id="AP024422">
    <property type="protein sequence ID" value="BCR91382.1"/>
    <property type="molecule type" value="Genomic_DNA"/>
</dbReference>
<dbReference type="GeneID" id="66985740"/>
<accession>A0A7R7VV70</accession>
<evidence type="ECO:0000313" key="2">
    <source>
        <dbReference type="EMBL" id="BCR91382.1"/>
    </source>
</evidence>
<evidence type="ECO:0000313" key="3">
    <source>
        <dbReference type="EMBL" id="BCR91409.1"/>
    </source>
</evidence>
<dbReference type="EMBL" id="AP024422">
    <property type="protein sequence ID" value="BCR91409.1"/>
    <property type="molecule type" value="Genomic_DNA"/>
</dbReference>
<feature type="compositionally biased region" description="Basic and acidic residues" evidence="1">
    <location>
        <begin position="1"/>
        <end position="17"/>
    </location>
</feature>
<feature type="region of interest" description="Disordered" evidence="1">
    <location>
        <begin position="47"/>
        <end position="76"/>
    </location>
</feature>
<sequence length="76" mass="8261">MADAEQDLHGKNQEPGKTRGFPLGKGHDVFDAEHLGAVRALQLAEKVGDQNQSLSCWTPKRPLQGCDTPSQGQVKH</sequence>
<feature type="compositionally biased region" description="Polar residues" evidence="1">
    <location>
        <begin position="67"/>
        <end position="76"/>
    </location>
</feature>
<keyword evidence="4" id="KW-1185">Reference proteome</keyword>
<protein>
    <submittedName>
        <fullName evidence="3">Uncharacterized protein</fullName>
    </submittedName>
</protein>
<dbReference type="Proteomes" id="UP000637239">
    <property type="component" value="Chromosome 7"/>
</dbReference>
<organism evidence="3 4">
    <name type="scientific">Aspergillus chevalieri</name>
    <name type="common">Eurotium chevalieri</name>
    <dbReference type="NCBI Taxonomy" id="182096"/>
    <lineage>
        <taxon>Eukaryota</taxon>
        <taxon>Fungi</taxon>
        <taxon>Dikarya</taxon>
        <taxon>Ascomycota</taxon>
        <taxon>Pezizomycotina</taxon>
        <taxon>Eurotiomycetes</taxon>
        <taxon>Eurotiomycetidae</taxon>
        <taxon>Eurotiales</taxon>
        <taxon>Aspergillaceae</taxon>
        <taxon>Aspergillus</taxon>
        <taxon>Aspergillus subgen. Aspergillus</taxon>
    </lineage>
</organism>
<name>A0A7R7VV70_ASPCH</name>
<evidence type="ECO:0000313" key="4">
    <source>
        <dbReference type="Proteomes" id="UP000637239"/>
    </source>
</evidence>
<dbReference type="KEGG" id="ache:ACHE_70225A"/>
<gene>
    <name evidence="2" type="ORF">ACHE_70225A</name>
    <name evidence="3" type="ORF">ACHE_70252S</name>
</gene>
<dbReference type="AlphaFoldDB" id="A0A7R7VV70"/>
<reference evidence="3" key="2">
    <citation type="submission" date="2021-02" db="EMBL/GenBank/DDBJ databases">
        <title>Aspergillus chevalieri M1 genome sequence.</title>
        <authorList>
            <person name="Kadooka C."/>
            <person name="Mori K."/>
            <person name="Futagami T."/>
        </authorList>
    </citation>
    <scope>NUCLEOTIDE SEQUENCE</scope>
    <source>
        <strain evidence="3">M1</strain>
    </source>
</reference>
<reference evidence="3" key="1">
    <citation type="submission" date="2021-01" db="EMBL/GenBank/DDBJ databases">
        <authorList>
            <consortium name="Aspergillus chevalieri M1 genome sequencing consortium"/>
            <person name="Kazuki M."/>
            <person name="Futagami T."/>
        </authorList>
    </citation>
    <scope>NUCLEOTIDE SEQUENCE</scope>
    <source>
        <strain evidence="3">M1</strain>
    </source>
</reference>